<reference evidence="2 3" key="1">
    <citation type="submission" date="2018-12" db="EMBL/GenBank/DDBJ databases">
        <title>Complete Genome Sequence of Glutamicibacter creatinolyticus strain LGCM259,isolated from an abscess of a 12-year-old mare in Italy.</title>
        <authorList>
            <person name="Santos R.G."/>
            <person name="Silva A.L."/>
            <person name="Seyffert N."/>
            <person name="Castro T.L.P."/>
            <person name="Attili A.R."/>
            <person name="Rifici C."/>
            <person name="Mazzullo G."/>
            <person name="Brenig B."/>
            <person name="Venanzi F."/>
            <person name="Azevedo V."/>
        </authorList>
    </citation>
    <scope>NUCLEOTIDE SEQUENCE [LARGE SCALE GENOMIC DNA]</scope>
    <source>
        <strain evidence="2 3">LGCM 259</strain>
    </source>
</reference>
<sequence length="87" mass="9562">MDEKKQESQVTETVIVTIRSEDLAQIDDVAEKLRAAGLMVDNVLKTLGQVTGTTTAEHVDALRQVEKVESVSPQRTMRIAPPDSDVQ</sequence>
<evidence type="ECO:0008006" key="4">
    <source>
        <dbReference type="Google" id="ProtNLM"/>
    </source>
</evidence>
<dbReference type="EMBL" id="CP034412">
    <property type="protein sequence ID" value="QCY48606.1"/>
    <property type="molecule type" value="Genomic_DNA"/>
</dbReference>
<dbReference type="Proteomes" id="UP000307000">
    <property type="component" value="Chromosome"/>
</dbReference>
<name>A0A5B7WX15_9MICC</name>
<evidence type="ECO:0000313" key="2">
    <source>
        <dbReference type="EMBL" id="QCY48606.1"/>
    </source>
</evidence>
<evidence type="ECO:0000313" key="3">
    <source>
        <dbReference type="Proteomes" id="UP000307000"/>
    </source>
</evidence>
<keyword evidence="3" id="KW-1185">Reference proteome</keyword>
<feature type="region of interest" description="Disordered" evidence="1">
    <location>
        <begin position="67"/>
        <end position="87"/>
    </location>
</feature>
<dbReference type="AlphaFoldDB" id="A0A5B7WX15"/>
<proteinExistence type="predicted"/>
<accession>A0A5B7WX15</accession>
<organism evidence="2 3">
    <name type="scientific">Glutamicibacter creatinolyticus</name>
    <dbReference type="NCBI Taxonomy" id="162496"/>
    <lineage>
        <taxon>Bacteria</taxon>
        <taxon>Bacillati</taxon>
        <taxon>Actinomycetota</taxon>
        <taxon>Actinomycetes</taxon>
        <taxon>Micrococcales</taxon>
        <taxon>Micrococcaceae</taxon>
        <taxon>Glutamicibacter</taxon>
    </lineage>
</organism>
<dbReference type="KEGG" id="gcr:GcLGCM259_2900"/>
<protein>
    <recommendedName>
        <fullName evidence="4">Ketohydroxyglutarate aldolase</fullName>
    </recommendedName>
</protein>
<evidence type="ECO:0000256" key="1">
    <source>
        <dbReference type="SAM" id="MobiDB-lite"/>
    </source>
</evidence>
<dbReference type="RefSeq" id="WP_138175995.1">
    <property type="nucleotide sequence ID" value="NZ_CP034412.1"/>
</dbReference>
<gene>
    <name evidence="2" type="ORF">GcLGCM259_2900</name>
</gene>